<evidence type="ECO:0000313" key="1">
    <source>
        <dbReference type="EMBL" id="DAF58911.1"/>
    </source>
</evidence>
<dbReference type="EMBL" id="BK032759">
    <property type="protein sequence ID" value="DAF58911.1"/>
    <property type="molecule type" value="Genomic_DNA"/>
</dbReference>
<reference evidence="1" key="1">
    <citation type="journal article" date="2021" name="Proc. Natl. Acad. Sci. U.S.A.">
        <title>A Catalog of Tens of Thousands of Viruses from Human Metagenomes Reveals Hidden Associations with Chronic Diseases.</title>
        <authorList>
            <person name="Tisza M.J."/>
            <person name="Buck C.B."/>
        </authorList>
    </citation>
    <scope>NUCLEOTIDE SEQUENCE</scope>
    <source>
        <strain evidence="1">CtxMM9</strain>
    </source>
</reference>
<name>A0A8S5T7G4_9CAUD</name>
<organism evidence="1">
    <name type="scientific">Siphoviridae sp. ctxMM9</name>
    <dbReference type="NCBI Taxonomy" id="2827973"/>
    <lineage>
        <taxon>Viruses</taxon>
        <taxon>Duplodnaviria</taxon>
        <taxon>Heunggongvirae</taxon>
        <taxon>Uroviricota</taxon>
        <taxon>Caudoviricetes</taxon>
    </lineage>
</organism>
<sequence>MADKTWKVVTTDSISTPGILEFTALEDYECDNDNIKPPIDPNPVVKPEDNLPEIKGDTFIKPLGVYRYQKINESGEWGVRLTAEKNKEIDDVLDYKVLDGNILELKWTAMVSGSFVISNGSVEKTIVVESLF</sequence>
<protein>
    <submittedName>
        <fullName evidence="1">Uncharacterized protein</fullName>
    </submittedName>
</protein>
<proteinExistence type="predicted"/>
<accession>A0A8S5T7G4</accession>